<comment type="catalytic activity">
    <reaction evidence="5">
        <text>RNA(n) + a ribonucleoside 5'-triphosphate = RNA(n+1) + diphosphate</text>
        <dbReference type="Rhea" id="RHEA:21248"/>
        <dbReference type="Rhea" id="RHEA-COMP:14527"/>
        <dbReference type="Rhea" id="RHEA-COMP:17342"/>
        <dbReference type="ChEBI" id="CHEBI:33019"/>
        <dbReference type="ChEBI" id="CHEBI:61557"/>
        <dbReference type="ChEBI" id="CHEBI:140395"/>
        <dbReference type="EC" id="2.7.7.6"/>
    </reaction>
</comment>
<evidence type="ECO:0000256" key="2">
    <source>
        <dbReference type="ARBA" id="ARBA00022695"/>
    </source>
</evidence>
<dbReference type="GO" id="GO:0042797">
    <property type="term" value="P:tRNA transcription by RNA polymerase III"/>
    <property type="evidence" value="ECO:0007669"/>
    <property type="project" value="TreeGrafter"/>
</dbReference>
<dbReference type="GO" id="GO:0006366">
    <property type="term" value="P:transcription by RNA polymerase II"/>
    <property type="evidence" value="ECO:0007669"/>
    <property type="project" value="TreeGrafter"/>
</dbReference>
<dbReference type="Pfam" id="PF01191">
    <property type="entry name" value="RNA_pol_Rpb5_C"/>
    <property type="match status" value="1"/>
</dbReference>
<comment type="subunit">
    <text evidence="5">Part of the RNA polymerase complex.</text>
</comment>
<dbReference type="PROSITE" id="PS01110">
    <property type="entry name" value="RNA_POL_H_23KD"/>
    <property type="match status" value="1"/>
</dbReference>
<dbReference type="SUPFAM" id="SSF55287">
    <property type="entry name" value="RPB5-like RNA polymerase subunit"/>
    <property type="match status" value="1"/>
</dbReference>
<dbReference type="EMBL" id="DSEU01000007">
    <property type="protein sequence ID" value="HEM66262.1"/>
    <property type="molecule type" value="Genomic_DNA"/>
</dbReference>
<dbReference type="GO" id="GO:0000428">
    <property type="term" value="C:DNA-directed RNA polymerase complex"/>
    <property type="evidence" value="ECO:0007669"/>
    <property type="project" value="UniProtKB-KW"/>
</dbReference>
<dbReference type="EC" id="2.7.7.6" evidence="5"/>
<protein>
    <recommendedName>
        <fullName evidence="5">DNA-directed RNA polymerase subunit Rpo5</fullName>
        <ecNumber evidence="5">2.7.7.6</ecNumber>
    </recommendedName>
    <alternativeName>
        <fullName evidence="5">DNA-directed RNA polymerase subunit H</fullName>
    </alternativeName>
</protein>
<dbReference type="PANTHER" id="PTHR10535:SF0">
    <property type="entry name" value="DNA-DIRECTED RNA POLYMERASES I, II, AND III SUBUNIT RPABC1"/>
    <property type="match status" value="1"/>
</dbReference>
<comment type="similarity">
    <text evidence="4 5">Belongs to the archaeal Rpo5/eukaryotic RPB5 RNA polymerase subunit family.</text>
</comment>
<keyword evidence="1 5" id="KW-0240">DNA-directed RNA polymerase</keyword>
<reference evidence="7" key="1">
    <citation type="journal article" date="2020" name="mSystems">
        <title>Genome- and Community-Level Interaction Insights into Carbon Utilization and Element Cycling Functions of Hydrothermarchaeota in Hydrothermal Sediment.</title>
        <authorList>
            <person name="Zhou Z."/>
            <person name="Liu Y."/>
            <person name="Xu W."/>
            <person name="Pan J."/>
            <person name="Luo Z.H."/>
            <person name="Li M."/>
        </authorList>
    </citation>
    <scope>NUCLEOTIDE SEQUENCE [LARGE SCALE GENOMIC DNA]</scope>
    <source>
        <strain evidence="7">SpSt-125</strain>
    </source>
</reference>
<dbReference type="InterPro" id="IPR035913">
    <property type="entry name" value="RPB5-like_sf"/>
</dbReference>
<evidence type="ECO:0000256" key="3">
    <source>
        <dbReference type="ARBA" id="ARBA00023163"/>
    </source>
</evidence>
<evidence type="ECO:0000256" key="1">
    <source>
        <dbReference type="ARBA" id="ARBA00022478"/>
    </source>
</evidence>
<feature type="domain" description="RNA polymerase subunit H/Rpb5 C-terminal" evidence="6">
    <location>
        <begin position="15"/>
        <end position="86"/>
    </location>
</feature>
<accession>A0A7J2U244</accession>
<evidence type="ECO:0000313" key="7">
    <source>
        <dbReference type="EMBL" id="HEM66262.1"/>
    </source>
</evidence>
<proteinExistence type="inferred from homology"/>
<dbReference type="InterPro" id="IPR020608">
    <property type="entry name" value="RNA_pol_subH/Rpb5_CS"/>
</dbReference>
<name>A0A7J2U244_9CREN</name>
<keyword evidence="5" id="KW-0963">Cytoplasm</keyword>
<evidence type="ECO:0000256" key="5">
    <source>
        <dbReference type="HAMAP-Rule" id="MF_00025"/>
    </source>
</evidence>
<dbReference type="GO" id="GO:0003677">
    <property type="term" value="F:DNA binding"/>
    <property type="evidence" value="ECO:0007669"/>
    <property type="project" value="InterPro"/>
</dbReference>
<dbReference type="AlphaFoldDB" id="A0A7J2U244"/>
<comment type="subcellular location">
    <subcellularLocation>
        <location evidence="5">Cytoplasm</location>
    </subcellularLocation>
</comment>
<organism evidence="7">
    <name type="scientific">Ignisphaera aggregans</name>
    <dbReference type="NCBI Taxonomy" id="334771"/>
    <lineage>
        <taxon>Archaea</taxon>
        <taxon>Thermoproteota</taxon>
        <taxon>Thermoprotei</taxon>
        <taxon>Desulfurococcales</taxon>
        <taxon>Desulfurococcaceae</taxon>
        <taxon>Ignisphaera</taxon>
    </lineage>
</organism>
<dbReference type="Gene3D" id="3.90.940.20">
    <property type="entry name" value="RPB5-like RNA polymerase subunit"/>
    <property type="match status" value="1"/>
</dbReference>
<comment type="caution">
    <text evidence="7">The sequence shown here is derived from an EMBL/GenBank/DDBJ whole genome shotgun (WGS) entry which is preliminary data.</text>
</comment>
<dbReference type="NCBIfam" id="NF007129">
    <property type="entry name" value="PRK09570.1"/>
    <property type="match status" value="1"/>
</dbReference>
<keyword evidence="3 5" id="KW-0804">Transcription</keyword>
<keyword evidence="5 7" id="KW-0808">Transferase</keyword>
<sequence>MRGSRKKASLDLLSKVLEHELVPKHEILSIDEGVRILREYGIKPEQLPWLRASDPAAKAIGAKPGDIVRIVRRSPTGGEVTVYRYVVPG</sequence>
<comment type="function">
    <text evidence="5">DNA-dependent RNA polymerase (RNAP) catalyzes the transcription of DNA into RNA using the four ribonucleoside triphosphates as substrates.</text>
</comment>
<evidence type="ECO:0000259" key="6">
    <source>
        <dbReference type="Pfam" id="PF01191"/>
    </source>
</evidence>
<dbReference type="HAMAP" id="MF_00025">
    <property type="entry name" value="RNApol_Rpo5_RPB5"/>
    <property type="match status" value="1"/>
</dbReference>
<dbReference type="GO" id="GO:0003899">
    <property type="term" value="F:DNA-directed RNA polymerase activity"/>
    <property type="evidence" value="ECO:0007669"/>
    <property type="project" value="UniProtKB-UniRule"/>
</dbReference>
<dbReference type="PANTHER" id="PTHR10535">
    <property type="entry name" value="DNA-DIRECTED RNA POLYMERASES I, II, AND III SUBUNIT RPABC1"/>
    <property type="match status" value="1"/>
</dbReference>
<dbReference type="InterPro" id="IPR000783">
    <property type="entry name" value="RNA_pol_subH/Rpb5_C"/>
</dbReference>
<dbReference type="InterPro" id="IPR014381">
    <property type="entry name" value="Arch_Rpo5/euc_Rpb5"/>
</dbReference>
<dbReference type="GO" id="GO:0005737">
    <property type="term" value="C:cytoplasm"/>
    <property type="evidence" value="ECO:0007669"/>
    <property type="project" value="UniProtKB-SubCell"/>
</dbReference>
<dbReference type="GO" id="GO:0006362">
    <property type="term" value="P:transcription elongation by RNA polymerase I"/>
    <property type="evidence" value="ECO:0007669"/>
    <property type="project" value="TreeGrafter"/>
</dbReference>
<evidence type="ECO:0000256" key="4">
    <source>
        <dbReference type="ARBA" id="ARBA00025765"/>
    </source>
</evidence>
<keyword evidence="2 5" id="KW-0548">Nucleotidyltransferase</keyword>
<gene>
    <name evidence="5" type="primary">rpo5</name>
    <name evidence="5" type="synonym">rpoH</name>
    <name evidence="7" type="ORF">ENO26_01620</name>
</gene>